<dbReference type="OrthoDB" id="7305428at2"/>
<proteinExistence type="predicted"/>
<organism evidence="1 2">
    <name type="scientific">Azospirillum cavernae</name>
    <dbReference type="NCBI Taxonomy" id="2320860"/>
    <lineage>
        <taxon>Bacteria</taxon>
        <taxon>Pseudomonadati</taxon>
        <taxon>Pseudomonadota</taxon>
        <taxon>Alphaproteobacteria</taxon>
        <taxon>Rhodospirillales</taxon>
        <taxon>Azospirillaceae</taxon>
        <taxon>Azospirillum</taxon>
    </lineage>
</organism>
<evidence type="ECO:0000313" key="2">
    <source>
        <dbReference type="Proteomes" id="UP000283458"/>
    </source>
</evidence>
<comment type="caution">
    <text evidence="1">The sequence shown here is derived from an EMBL/GenBank/DDBJ whole genome shotgun (WGS) entry which is preliminary data.</text>
</comment>
<protein>
    <submittedName>
        <fullName evidence="1">Uncharacterized protein</fullName>
    </submittedName>
</protein>
<evidence type="ECO:0000313" key="1">
    <source>
        <dbReference type="EMBL" id="RJF84730.1"/>
    </source>
</evidence>
<dbReference type="Proteomes" id="UP000283458">
    <property type="component" value="Unassembled WGS sequence"/>
</dbReference>
<accession>A0A418W3Y0</accession>
<gene>
    <name evidence="1" type="ORF">D3877_09560</name>
</gene>
<dbReference type="AlphaFoldDB" id="A0A418W3Y0"/>
<dbReference type="EMBL" id="QYUL01000001">
    <property type="protein sequence ID" value="RJF84730.1"/>
    <property type="molecule type" value="Genomic_DNA"/>
</dbReference>
<dbReference type="RefSeq" id="WP_119830368.1">
    <property type="nucleotide sequence ID" value="NZ_QYUL01000001.1"/>
</dbReference>
<keyword evidence="2" id="KW-1185">Reference proteome</keyword>
<name>A0A418W3Y0_9PROT</name>
<reference evidence="1 2" key="1">
    <citation type="submission" date="2018-09" db="EMBL/GenBank/DDBJ databases">
        <authorList>
            <person name="Zhu H."/>
        </authorList>
    </citation>
    <scope>NUCLEOTIDE SEQUENCE [LARGE SCALE GENOMIC DNA]</scope>
    <source>
        <strain evidence="1 2">K2W22B-5</strain>
    </source>
</reference>
<sequence length="131" mass="14452">MTTAHSLEALARLITRSAALGRAIHPLLDGLAPSEALRSRIMELAGLCDRVQDRTVDDEGDDPDDRYEAAFDAALRRQAEQRAVEAQVLDLLQAMTEDAVVSGRLVAPHQHLEITITVHDRPRKARVAVLR</sequence>